<reference evidence="1 2" key="1">
    <citation type="submission" date="2015-01" db="EMBL/GenBank/DDBJ databases">
        <title>Evolution of Trichinella species and genotypes.</title>
        <authorList>
            <person name="Korhonen P.K."/>
            <person name="Edoardo P."/>
            <person name="Giuseppe L.R."/>
            <person name="Gasser R.B."/>
        </authorList>
    </citation>
    <scope>NUCLEOTIDE SEQUENCE [LARGE SCALE GENOMIC DNA]</scope>
    <source>
        <strain evidence="1">ISS417</strain>
    </source>
</reference>
<dbReference type="Proteomes" id="UP000055048">
    <property type="component" value="Unassembled WGS sequence"/>
</dbReference>
<dbReference type="AlphaFoldDB" id="A0A0V0SQI8"/>
<accession>A0A0V0SQI8</accession>
<comment type="caution">
    <text evidence="1">The sequence shown here is derived from an EMBL/GenBank/DDBJ whole genome shotgun (WGS) entry which is preliminary data.</text>
</comment>
<evidence type="ECO:0000313" key="2">
    <source>
        <dbReference type="Proteomes" id="UP000055048"/>
    </source>
</evidence>
<protein>
    <submittedName>
        <fullName evidence="1">Uncharacterized protein</fullName>
    </submittedName>
</protein>
<organism evidence="1 2">
    <name type="scientific">Trichinella murrelli</name>
    <dbReference type="NCBI Taxonomy" id="144512"/>
    <lineage>
        <taxon>Eukaryota</taxon>
        <taxon>Metazoa</taxon>
        <taxon>Ecdysozoa</taxon>
        <taxon>Nematoda</taxon>
        <taxon>Enoplea</taxon>
        <taxon>Dorylaimia</taxon>
        <taxon>Trichinellida</taxon>
        <taxon>Trichinellidae</taxon>
        <taxon>Trichinella</taxon>
    </lineage>
</organism>
<keyword evidence="2" id="KW-1185">Reference proteome</keyword>
<dbReference type="EMBL" id="JYDJ01004126">
    <property type="protein sequence ID" value="KRX28727.1"/>
    <property type="molecule type" value="Genomic_DNA"/>
</dbReference>
<proteinExistence type="predicted"/>
<gene>
    <name evidence="1" type="ORF">T05_13336</name>
</gene>
<evidence type="ECO:0000313" key="1">
    <source>
        <dbReference type="EMBL" id="KRX28727.1"/>
    </source>
</evidence>
<name>A0A0V0SQI8_9BILA</name>
<sequence length="43" mass="4783">MRLCSKSLINVWHRTLSDIFASLVASDELLLGVDVRLTAPARN</sequence>